<dbReference type="PANTHER" id="PTHR33204:SF37">
    <property type="entry name" value="HTH-TYPE TRANSCRIPTIONAL REGULATOR YODB"/>
    <property type="match status" value="1"/>
</dbReference>
<dbReference type="Proteomes" id="UP000664209">
    <property type="component" value="Unassembled WGS sequence"/>
</dbReference>
<feature type="region of interest" description="Disordered" evidence="4">
    <location>
        <begin position="87"/>
        <end position="107"/>
    </location>
</feature>
<keyword evidence="1" id="KW-0805">Transcription regulation</keyword>
<dbReference type="AlphaFoldDB" id="A0A939LX87"/>
<name>A0A939LX87_9CELL</name>
<evidence type="ECO:0000313" key="6">
    <source>
        <dbReference type="EMBL" id="MBO1752927.1"/>
    </source>
</evidence>
<dbReference type="PANTHER" id="PTHR33204">
    <property type="entry name" value="TRANSCRIPTIONAL REGULATOR, MARR FAMILY"/>
    <property type="match status" value="1"/>
</dbReference>
<keyword evidence="3" id="KW-0804">Transcription</keyword>
<proteinExistence type="predicted"/>
<sequence length="107" mass="12059">MEIVGRRWSSGILLALGTGAERYSEIERRVQGLSGRMLTVRLRELDNAGLVERTVEPTTPVSVRYHLSQRGMELLRSLQPMAQYVRRWEPPADEGSGPRIDASPRGQ</sequence>
<dbReference type="InterPro" id="IPR002577">
    <property type="entry name" value="HTH_HxlR"/>
</dbReference>
<dbReference type="GO" id="GO:0003677">
    <property type="term" value="F:DNA binding"/>
    <property type="evidence" value="ECO:0007669"/>
    <property type="project" value="UniProtKB-KW"/>
</dbReference>
<gene>
    <name evidence="6" type="ORF">J4G33_14030</name>
</gene>
<evidence type="ECO:0000259" key="5">
    <source>
        <dbReference type="PROSITE" id="PS51118"/>
    </source>
</evidence>
<evidence type="ECO:0000256" key="4">
    <source>
        <dbReference type="SAM" id="MobiDB-lite"/>
    </source>
</evidence>
<dbReference type="InterPro" id="IPR036388">
    <property type="entry name" value="WH-like_DNA-bd_sf"/>
</dbReference>
<organism evidence="6 7">
    <name type="scientific">Actinotalea soli</name>
    <dbReference type="NCBI Taxonomy" id="2819234"/>
    <lineage>
        <taxon>Bacteria</taxon>
        <taxon>Bacillati</taxon>
        <taxon>Actinomycetota</taxon>
        <taxon>Actinomycetes</taxon>
        <taxon>Micrococcales</taxon>
        <taxon>Cellulomonadaceae</taxon>
        <taxon>Actinotalea</taxon>
    </lineage>
</organism>
<evidence type="ECO:0000256" key="1">
    <source>
        <dbReference type="ARBA" id="ARBA00023015"/>
    </source>
</evidence>
<dbReference type="InterPro" id="IPR036390">
    <property type="entry name" value="WH_DNA-bd_sf"/>
</dbReference>
<dbReference type="EMBL" id="JAGEMK010000008">
    <property type="protein sequence ID" value="MBO1752927.1"/>
    <property type="molecule type" value="Genomic_DNA"/>
</dbReference>
<keyword evidence="2" id="KW-0238">DNA-binding</keyword>
<accession>A0A939LX87</accession>
<evidence type="ECO:0000256" key="3">
    <source>
        <dbReference type="ARBA" id="ARBA00023163"/>
    </source>
</evidence>
<evidence type="ECO:0000313" key="7">
    <source>
        <dbReference type="Proteomes" id="UP000664209"/>
    </source>
</evidence>
<evidence type="ECO:0000256" key="2">
    <source>
        <dbReference type="ARBA" id="ARBA00023125"/>
    </source>
</evidence>
<dbReference type="PROSITE" id="PS51118">
    <property type="entry name" value="HTH_HXLR"/>
    <property type="match status" value="1"/>
</dbReference>
<comment type="caution">
    <text evidence="6">The sequence shown here is derived from an EMBL/GenBank/DDBJ whole genome shotgun (WGS) entry which is preliminary data.</text>
</comment>
<protein>
    <submittedName>
        <fullName evidence="6">Helix-turn-helix transcriptional regulator</fullName>
    </submittedName>
</protein>
<reference evidence="6" key="1">
    <citation type="submission" date="2021-03" db="EMBL/GenBank/DDBJ databases">
        <title>Actinotalea soli sp. nov., isolated from soil.</title>
        <authorList>
            <person name="Ping W."/>
            <person name="Zhang J."/>
        </authorList>
    </citation>
    <scope>NUCLEOTIDE SEQUENCE</scope>
    <source>
        <strain evidence="6">BY-33</strain>
    </source>
</reference>
<dbReference type="SUPFAM" id="SSF46785">
    <property type="entry name" value="Winged helix' DNA-binding domain"/>
    <property type="match status" value="1"/>
</dbReference>
<dbReference type="Pfam" id="PF01638">
    <property type="entry name" value="HxlR"/>
    <property type="match status" value="1"/>
</dbReference>
<dbReference type="Gene3D" id="1.10.10.10">
    <property type="entry name" value="Winged helix-like DNA-binding domain superfamily/Winged helix DNA-binding domain"/>
    <property type="match status" value="1"/>
</dbReference>
<feature type="domain" description="HTH hxlR-type" evidence="5">
    <location>
        <begin position="1"/>
        <end position="93"/>
    </location>
</feature>
<keyword evidence="7" id="KW-1185">Reference proteome</keyword>